<dbReference type="KEGG" id="nak:EH165_01785"/>
<gene>
    <name evidence="9" type="ORF">EH165_01785</name>
</gene>
<dbReference type="AlphaFoldDB" id="A0A3G8ZID3"/>
<feature type="transmembrane region" description="Helical" evidence="7">
    <location>
        <begin position="102"/>
        <end position="123"/>
    </location>
</feature>
<evidence type="ECO:0000256" key="5">
    <source>
        <dbReference type="ARBA" id="ARBA00023136"/>
    </source>
</evidence>
<dbReference type="InterPro" id="IPR032694">
    <property type="entry name" value="CopC/D"/>
</dbReference>
<evidence type="ECO:0000256" key="6">
    <source>
        <dbReference type="SAM" id="MobiDB-lite"/>
    </source>
</evidence>
<feature type="compositionally biased region" description="Low complexity" evidence="6">
    <location>
        <begin position="32"/>
        <end position="47"/>
    </location>
</feature>
<keyword evidence="4 7" id="KW-1133">Transmembrane helix</keyword>
<dbReference type="InterPro" id="IPR008457">
    <property type="entry name" value="Cu-R_CopD_dom"/>
</dbReference>
<keyword evidence="5 7" id="KW-0472">Membrane</keyword>
<dbReference type="GO" id="GO:0005886">
    <property type="term" value="C:plasma membrane"/>
    <property type="evidence" value="ECO:0007669"/>
    <property type="project" value="UniProtKB-SubCell"/>
</dbReference>
<feature type="transmembrane region" description="Helical" evidence="7">
    <location>
        <begin position="61"/>
        <end position="82"/>
    </location>
</feature>
<dbReference type="PANTHER" id="PTHR34820">
    <property type="entry name" value="INNER MEMBRANE PROTEIN YEBZ"/>
    <property type="match status" value="1"/>
</dbReference>
<dbReference type="EMBL" id="CP034170">
    <property type="protein sequence ID" value="AZI57083.1"/>
    <property type="molecule type" value="Genomic_DNA"/>
</dbReference>
<keyword evidence="2" id="KW-1003">Cell membrane</keyword>
<protein>
    <submittedName>
        <fullName evidence="9">Copper resistance protein CopD</fullName>
    </submittedName>
</protein>
<feature type="transmembrane region" description="Helical" evidence="7">
    <location>
        <begin position="276"/>
        <end position="294"/>
    </location>
</feature>
<keyword evidence="3 7" id="KW-0812">Transmembrane</keyword>
<feature type="transmembrane region" description="Helical" evidence="7">
    <location>
        <begin position="243"/>
        <end position="264"/>
    </location>
</feature>
<dbReference type="GO" id="GO:0006825">
    <property type="term" value="P:copper ion transport"/>
    <property type="evidence" value="ECO:0007669"/>
    <property type="project" value="InterPro"/>
</dbReference>
<proteinExistence type="predicted"/>
<feature type="region of interest" description="Disordered" evidence="6">
    <location>
        <begin position="20"/>
        <end position="47"/>
    </location>
</feature>
<organism evidence="9 10">
    <name type="scientific">Nakamurella antarctica</name>
    <dbReference type="NCBI Taxonomy" id="1902245"/>
    <lineage>
        <taxon>Bacteria</taxon>
        <taxon>Bacillati</taxon>
        <taxon>Actinomycetota</taxon>
        <taxon>Actinomycetes</taxon>
        <taxon>Nakamurellales</taxon>
        <taxon>Nakamurellaceae</taxon>
        <taxon>Nakamurella</taxon>
    </lineage>
</organism>
<feature type="transmembrane region" description="Helical" evidence="7">
    <location>
        <begin position="310"/>
        <end position="331"/>
    </location>
</feature>
<keyword evidence="10" id="KW-1185">Reference proteome</keyword>
<feature type="transmembrane region" description="Helical" evidence="7">
    <location>
        <begin position="351"/>
        <end position="372"/>
    </location>
</feature>
<dbReference type="PANTHER" id="PTHR34820:SF4">
    <property type="entry name" value="INNER MEMBRANE PROTEIN YEBZ"/>
    <property type="match status" value="1"/>
</dbReference>
<reference evidence="9 10" key="2">
    <citation type="submission" date="2018-12" db="EMBL/GenBank/DDBJ databases">
        <title>Nakamurella antarcticus sp. nov., isolated from Antarctica South Shetland Islands soil.</title>
        <authorList>
            <person name="Peng F."/>
        </authorList>
    </citation>
    <scope>NUCLEOTIDE SEQUENCE [LARGE SCALE GENOMIC DNA]</scope>
    <source>
        <strain evidence="9 10">S14-144</strain>
    </source>
</reference>
<comment type="subcellular location">
    <subcellularLocation>
        <location evidence="1">Cell membrane</location>
        <topology evidence="1">Multi-pass membrane protein</topology>
    </subcellularLocation>
</comment>
<feature type="transmembrane region" description="Helical" evidence="7">
    <location>
        <begin position="384"/>
        <end position="405"/>
    </location>
</feature>
<feature type="domain" description="Copper resistance protein D" evidence="8">
    <location>
        <begin position="303"/>
        <end position="405"/>
    </location>
</feature>
<evidence type="ECO:0000256" key="3">
    <source>
        <dbReference type="ARBA" id="ARBA00022692"/>
    </source>
</evidence>
<evidence type="ECO:0000256" key="2">
    <source>
        <dbReference type="ARBA" id="ARBA00022475"/>
    </source>
</evidence>
<dbReference type="RefSeq" id="WP_124797768.1">
    <property type="nucleotide sequence ID" value="NZ_CP034170.1"/>
</dbReference>
<evidence type="ECO:0000256" key="7">
    <source>
        <dbReference type="SAM" id="Phobius"/>
    </source>
</evidence>
<evidence type="ECO:0000313" key="10">
    <source>
        <dbReference type="Proteomes" id="UP000268084"/>
    </source>
</evidence>
<sequence>MTDAARQYVRCLLKACHDGRVGSTRSPSNRQPPVKARPALRRPAVPAPTATSKFAGVTTSAAWFAALLAAAGLVAAIVSTGATQQASIAGLPNVSAGINYGIPIFRTLLDIAVVAAMGLALLSKFLGFDRPERTEPIMIKARRLAYWASWLWTMSALASLVLLSAQVYAGNFPKRSSAFLDVVTAPYSFFEYLVTSPHLIGRYVANVPAGKGLLITAAFGVLSIWLCRASIKYGETVPAEVRVGIAAFALLPLPLTGHASDWYWHDFVMMSMELHVVASSAWAGGLAACVIFLARSPSLLAVALPRFSRLATYCVFLVAATGLFSGIAGLATSKVTRMPQAIWETHYGLLLIVKLTCIALVAVTALHVRRVILPRIARREKNSVALWAGLELVVLAVAFGVAVVLTRSAPY</sequence>
<feature type="transmembrane region" description="Helical" evidence="7">
    <location>
        <begin position="212"/>
        <end position="231"/>
    </location>
</feature>
<accession>A0A3G8ZID3</accession>
<evidence type="ECO:0000256" key="4">
    <source>
        <dbReference type="ARBA" id="ARBA00022989"/>
    </source>
</evidence>
<dbReference type="Proteomes" id="UP000268084">
    <property type="component" value="Chromosome"/>
</dbReference>
<dbReference type="Pfam" id="PF05425">
    <property type="entry name" value="CopD"/>
    <property type="match status" value="1"/>
</dbReference>
<name>A0A3G8ZID3_9ACTN</name>
<evidence type="ECO:0000259" key="8">
    <source>
        <dbReference type="Pfam" id="PF05425"/>
    </source>
</evidence>
<reference evidence="9 10" key="1">
    <citation type="submission" date="2018-11" db="EMBL/GenBank/DDBJ databases">
        <authorList>
            <person name="Da X."/>
        </authorList>
    </citation>
    <scope>NUCLEOTIDE SEQUENCE [LARGE SCALE GENOMIC DNA]</scope>
    <source>
        <strain evidence="9 10">S14-144</strain>
    </source>
</reference>
<evidence type="ECO:0000256" key="1">
    <source>
        <dbReference type="ARBA" id="ARBA00004651"/>
    </source>
</evidence>
<dbReference type="OrthoDB" id="3518068at2"/>
<evidence type="ECO:0000313" key="9">
    <source>
        <dbReference type="EMBL" id="AZI57083.1"/>
    </source>
</evidence>
<feature type="transmembrane region" description="Helical" evidence="7">
    <location>
        <begin position="144"/>
        <end position="169"/>
    </location>
</feature>